<organism evidence="4 5">
    <name type="scientific">Seminavis robusta</name>
    <dbReference type="NCBI Taxonomy" id="568900"/>
    <lineage>
        <taxon>Eukaryota</taxon>
        <taxon>Sar</taxon>
        <taxon>Stramenopiles</taxon>
        <taxon>Ochrophyta</taxon>
        <taxon>Bacillariophyta</taxon>
        <taxon>Bacillariophyceae</taxon>
        <taxon>Bacillariophycidae</taxon>
        <taxon>Naviculales</taxon>
        <taxon>Naviculaceae</taxon>
        <taxon>Seminavis</taxon>
    </lineage>
</organism>
<dbReference type="GO" id="GO:0008171">
    <property type="term" value="F:O-methyltransferase activity"/>
    <property type="evidence" value="ECO:0007669"/>
    <property type="project" value="TreeGrafter"/>
</dbReference>
<comment type="caution">
    <text evidence="4">The sequence shown here is derived from an EMBL/GenBank/DDBJ whole genome shotgun (WGS) entry which is preliminary data.</text>
</comment>
<dbReference type="PANTHER" id="PTHR36973:SF4">
    <property type="entry name" value="NODULATION PROTEIN"/>
    <property type="match status" value="1"/>
</dbReference>
<name>A0A9N8HV96_9STRA</name>
<dbReference type="InterPro" id="IPR006342">
    <property type="entry name" value="FkbM_mtfrase"/>
</dbReference>
<dbReference type="NCBIfam" id="TIGR01444">
    <property type="entry name" value="fkbM_fam"/>
    <property type="match status" value="1"/>
</dbReference>
<sequence length="333" mass="37332">MDRLFIVLVLLLAPHVVQGIYPQGLLMQLKLTYPEWAPNAVVDIGANIGAWAHRVRVNYPDAKILMLEATPNHRQRLEQRCEELGPQATEFKIAVLSGTTGDTVEFFQDGNTGNSFLRENSQHYSNSKPVSRTTSRLDDIIQESFLKSEEYIDFIKADVQGAELMVLEGAEETLAKATFVQLESGIIEYNQGGACFYEIDAFLRSKGFYWYEMSDITRRREYGTLGLGQFDVLYVNPSSPRLPQAFKQLNGQYCGMNSNRQPNNSGPVLSSRLTALLDTYGLLELEQAMEAISVVPSGTWSRLVISFVMVCLAFFAGVLYGVKKAHKTLRCTQ</sequence>
<evidence type="ECO:0000256" key="1">
    <source>
        <dbReference type="SAM" id="Phobius"/>
    </source>
</evidence>
<keyword evidence="1" id="KW-1133">Transmembrane helix</keyword>
<keyword evidence="1" id="KW-0812">Transmembrane</keyword>
<proteinExistence type="predicted"/>
<keyword evidence="5" id="KW-1185">Reference proteome</keyword>
<dbReference type="OrthoDB" id="419125at2759"/>
<gene>
    <name evidence="4" type="ORF">SEMRO_1480_G276130.1</name>
</gene>
<keyword evidence="2" id="KW-0732">Signal</keyword>
<evidence type="ECO:0000313" key="4">
    <source>
        <dbReference type="EMBL" id="CAB9523978.1"/>
    </source>
</evidence>
<feature type="domain" description="Methyltransferase FkbM" evidence="3">
    <location>
        <begin position="43"/>
        <end position="208"/>
    </location>
</feature>
<protein>
    <submittedName>
        <fullName evidence="4">Methyltransferase Fkbm family</fullName>
    </submittedName>
</protein>
<feature type="signal peptide" evidence="2">
    <location>
        <begin position="1"/>
        <end position="19"/>
    </location>
</feature>
<dbReference type="PANTHER" id="PTHR36973">
    <property type="entry name" value="SLL1456 PROTEIN-RELATED"/>
    <property type="match status" value="1"/>
</dbReference>
<accession>A0A9N8HV96</accession>
<dbReference type="AlphaFoldDB" id="A0A9N8HV96"/>
<feature type="transmembrane region" description="Helical" evidence="1">
    <location>
        <begin position="303"/>
        <end position="322"/>
    </location>
</feature>
<keyword evidence="1" id="KW-0472">Membrane</keyword>
<feature type="chain" id="PRO_5040334889" evidence="2">
    <location>
        <begin position="20"/>
        <end position="333"/>
    </location>
</feature>
<dbReference type="Proteomes" id="UP001153069">
    <property type="component" value="Unassembled WGS sequence"/>
</dbReference>
<evidence type="ECO:0000259" key="3">
    <source>
        <dbReference type="Pfam" id="PF05050"/>
    </source>
</evidence>
<keyword evidence="4" id="KW-0808">Transferase</keyword>
<dbReference type="Pfam" id="PF05050">
    <property type="entry name" value="Methyltransf_21"/>
    <property type="match status" value="1"/>
</dbReference>
<keyword evidence="4" id="KW-0489">Methyltransferase</keyword>
<evidence type="ECO:0000256" key="2">
    <source>
        <dbReference type="SAM" id="SignalP"/>
    </source>
</evidence>
<dbReference type="EMBL" id="CAICTM010001478">
    <property type="protein sequence ID" value="CAB9523978.1"/>
    <property type="molecule type" value="Genomic_DNA"/>
</dbReference>
<dbReference type="Gene3D" id="3.40.50.150">
    <property type="entry name" value="Vaccinia Virus protein VP39"/>
    <property type="match status" value="1"/>
</dbReference>
<dbReference type="SUPFAM" id="SSF53335">
    <property type="entry name" value="S-adenosyl-L-methionine-dependent methyltransferases"/>
    <property type="match status" value="1"/>
</dbReference>
<dbReference type="GO" id="GO:0032259">
    <property type="term" value="P:methylation"/>
    <property type="evidence" value="ECO:0007669"/>
    <property type="project" value="UniProtKB-KW"/>
</dbReference>
<reference evidence="4" key="1">
    <citation type="submission" date="2020-06" db="EMBL/GenBank/DDBJ databases">
        <authorList>
            <consortium name="Plant Systems Biology data submission"/>
        </authorList>
    </citation>
    <scope>NUCLEOTIDE SEQUENCE</scope>
    <source>
        <strain evidence="4">D6</strain>
    </source>
</reference>
<dbReference type="InterPro" id="IPR029063">
    <property type="entry name" value="SAM-dependent_MTases_sf"/>
</dbReference>
<dbReference type="InterPro" id="IPR053188">
    <property type="entry name" value="FkbM_Methyltransferase"/>
</dbReference>
<evidence type="ECO:0000313" key="5">
    <source>
        <dbReference type="Proteomes" id="UP001153069"/>
    </source>
</evidence>